<dbReference type="SUPFAM" id="SSF140500">
    <property type="entry name" value="BAS1536-like"/>
    <property type="match status" value="1"/>
</dbReference>
<evidence type="ECO:0000313" key="2">
    <source>
        <dbReference type="Proteomes" id="UP000184442"/>
    </source>
</evidence>
<proteinExistence type="predicted"/>
<dbReference type="EMBL" id="FQZS01000003">
    <property type="protein sequence ID" value="SHI37962.1"/>
    <property type="molecule type" value="Genomic_DNA"/>
</dbReference>
<gene>
    <name evidence="1" type="ORF">SAMN02745176_00020</name>
</gene>
<protein>
    <submittedName>
        <fullName evidence="1">Spo0E like sporulation regulatory protein</fullName>
    </submittedName>
</protein>
<dbReference type="InterPro" id="IPR037208">
    <property type="entry name" value="Spo0E-like_sf"/>
</dbReference>
<dbReference type="PANTHER" id="PTHR41263">
    <property type="entry name" value="ASPARTYL-PHOSPHATE PHOSPHATASE YISI"/>
    <property type="match status" value="1"/>
</dbReference>
<accession>A0A1M6ANB5</accession>
<dbReference type="InterPro" id="IPR053028">
    <property type="entry name" value="Spo0E-like_phosphatase"/>
</dbReference>
<dbReference type="GO" id="GO:0046983">
    <property type="term" value="F:protein dimerization activity"/>
    <property type="evidence" value="ECO:0007669"/>
    <property type="project" value="InterPro"/>
</dbReference>
<evidence type="ECO:0000313" key="1">
    <source>
        <dbReference type="EMBL" id="SHI37962.1"/>
    </source>
</evidence>
<dbReference type="InterPro" id="IPR018540">
    <property type="entry name" value="Spo0E-like"/>
</dbReference>
<dbReference type="InterPro" id="IPR036638">
    <property type="entry name" value="HLH_DNA-bd_sf"/>
</dbReference>
<dbReference type="Gene3D" id="4.10.280.10">
    <property type="entry name" value="Helix-loop-helix DNA-binding domain"/>
    <property type="match status" value="1"/>
</dbReference>
<dbReference type="Pfam" id="PF09388">
    <property type="entry name" value="SpoOE-like"/>
    <property type="match status" value="1"/>
</dbReference>
<name>A0A1M6ANB5_9FIRM</name>
<dbReference type="AlphaFoldDB" id="A0A1M6ANB5"/>
<dbReference type="GO" id="GO:0043937">
    <property type="term" value="P:regulation of sporulation"/>
    <property type="evidence" value="ECO:0007669"/>
    <property type="project" value="InterPro"/>
</dbReference>
<dbReference type="Proteomes" id="UP000184442">
    <property type="component" value="Unassembled WGS sequence"/>
</dbReference>
<dbReference type="RefSeq" id="WP_084524276.1">
    <property type="nucleotide sequence ID" value="NZ_FQZS01000003.1"/>
</dbReference>
<organism evidence="1 2">
    <name type="scientific">Lutispora thermophila DSM 19022</name>
    <dbReference type="NCBI Taxonomy" id="1122184"/>
    <lineage>
        <taxon>Bacteria</taxon>
        <taxon>Bacillati</taxon>
        <taxon>Bacillota</taxon>
        <taxon>Clostridia</taxon>
        <taxon>Lutisporales</taxon>
        <taxon>Lutisporaceae</taxon>
        <taxon>Lutispora</taxon>
    </lineage>
</organism>
<dbReference type="PANTHER" id="PTHR41263:SF1">
    <property type="entry name" value="ASPARTYL-PHOSPHATE PHOSPHATASE YISI"/>
    <property type="match status" value="1"/>
</dbReference>
<reference evidence="1 2" key="1">
    <citation type="submission" date="2016-11" db="EMBL/GenBank/DDBJ databases">
        <authorList>
            <person name="Jaros S."/>
            <person name="Januszkiewicz K."/>
            <person name="Wedrychowicz H."/>
        </authorList>
    </citation>
    <scope>NUCLEOTIDE SEQUENCE [LARGE SCALE GENOMIC DNA]</scope>
    <source>
        <strain evidence="1 2">DSM 19022</strain>
    </source>
</reference>
<keyword evidence="2" id="KW-1185">Reference proteome</keyword>
<sequence>MLKKELRNKIEAMRDKLHEFIEKYGIDSDVVLNLSQELDKLLCQLENMK</sequence>